<evidence type="ECO:0000313" key="14">
    <source>
        <dbReference type="Proteomes" id="UP000243217"/>
    </source>
</evidence>
<dbReference type="InterPro" id="IPR002052">
    <property type="entry name" value="DNA_methylase_N6_adenine_CS"/>
</dbReference>
<dbReference type="Pfam" id="PF00106">
    <property type="entry name" value="adh_short"/>
    <property type="match status" value="1"/>
</dbReference>
<dbReference type="InterPro" id="IPR001849">
    <property type="entry name" value="PH_domain"/>
</dbReference>
<evidence type="ECO:0000259" key="12">
    <source>
        <dbReference type="PROSITE" id="PS50191"/>
    </source>
</evidence>
<feature type="compositionally biased region" description="Acidic residues" evidence="9">
    <location>
        <begin position="1137"/>
        <end position="1147"/>
    </location>
</feature>
<dbReference type="SUPFAM" id="SSF51735">
    <property type="entry name" value="NAD(P)-binding Rossmann-fold domains"/>
    <property type="match status" value="1"/>
</dbReference>
<feature type="domain" description="PH" evidence="11">
    <location>
        <begin position="1178"/>
        <end position="1274"/>
    </location>
</feature>
<dbReference type="Proteomes" id="UP000243217">
    <property type="component" value="Unassembled WGS sequence"/>
</dbReference>
<sequence>MLRYDGQVALVTGGAGGLGSAWVKVLSEHGATCFLMDLDARVLEAAKPRVIPIVGDCANEKDGRRVVDEILALHGRIDVLIHAATQVHDAAFRKMSREQWDVVVENDLTSAFNMTRAVWAAMRQQNYGRILLCTSASGLYGNFGQANYATTKSGLSGLTKALGIEGRKYGIGVNAIAAVAGTTLTQSVMPTEIYSRLKPEYTSAIAAFLCHASCSESGGIFEAGGGWVGKVRLERSQGLGFPLNATPEMVAQNWHQVVDFTKATYPESTQDSFAPMLRNVNAPPNQVQTKLTKNIRTIFDRVHNILQSPEGRELVKPVSRSSLQWTLGNSLFVIDTHSNKVLVGSSPYQPDLEIVMTENDFLDFALGTLRLQHAITSKKMTFHGNMMLAMKLTPFVKSGNMETYCRSSWRMSRDTTSAHPKNYVKNYNRFLFIFVMLEDLHVGNLVKRRRLMHLSSVPPPIEAMPELRQTRSEPGTDKVPVHKIIDRIEQDSPPHVAVKYGDIIRLRTKIQGTLELGSVGTYDLASSFFQVRGNLNLNWTTHKCADLACIANLSEPGFHESYFRIVPECYYGHLKGGTPVSYGDVVCLIDAQNHLWNNKVGTAFNGYFGPCAKDSNVSGTMSVAFLLHEDGTDTVPCFQENQIMYYGDTNVVIQVVDSNRLRLGFNRIVTSYKKKSTPPSFGGFLRCDGRGSMLHLEIHGVPPPKVAAVNLIDGNDKKEIAKAIDDMLSTSLSISGPPSATVEILFTDNGVATISLKQMSQSQSIPFYAVVENGQRPVRLKLVAQQQTPNIVPQQKRGISPVTAFALGYLALVGHAYFRSAIVVTSVYGGVVLAMLPTLVIAKVLYLERLYQPLLRKTKLVAVELSVLEWEASQAERLSKVSEDAPSLDVPRRFIVAENGDMVKAVARYADTLAWRDKHGVDALLTSLQPNYHKIRKYYKQGIHKTDKLGHPIFIEKMGSIDIKGLQSSGVTLQDLFKHYLFNMEYILRFVTTKPCSCSSCAESHTCKMLIILDARGLGMRDLAGEALEFVKNCTSVMQKHYPQQSFKIFLVNVPSWFGMIWKCIKPLLNETTRAKTFIVSEAETASALLPFVDPESLPEEYGGTCRCEGGCLELSEFHKQQIDYVDRLDPTAMLDDEGLSDEESDLESSSTDEKESPSKKPLAIMRRKSKADITLQGVIKQDYLLMRVVKHKPFVNPIGLRRLVSLTDNDLCIQKSPKDSPERYALTKRTKVKNSHKPNCFEVIIDSGLTILFFTENTQAPNEWIQAIENVIHGSNTDTSSISYINDVISIITMDLLSSELSADTLAALQAHLAAAKLDEDNDVSEDFRLSQFWYDKKTGDALAMEAMEQSNGGPIAFVSTPAAYKALKAMYPERENVYLFEYDYRFQEKYPSEFAFYDYNSPLEIDAKFHHFFDYVLVDPPYLNTNCMSKFADTMRLLSKEVVKKDGAKDVIVSRNAFITAAVLRKDMFKELGFTPTGFIPSFESKLSNHFYTYTNYTSGRFGKCTENFSDDTD</sequence>
<dbReference type="STRING" id="74557.A0A1W0A4E6"/>
<dbReference type="OrthoDB" id="1434354at2759"/>
<dbReference type="GO" id="GO:0032259">
    <property type="term" value="P:methylation"/>
    <property type="evidence" value="ECO:0007669"/>
    <property type="project" value="UniProtKB-KW"/>
</dbReference>
<dbReference type="GO" id="GO:0003676">
    <property type="term" value="F:nucleic acid binding"/>
    <property type="evidence" value="ECO:0007669"/>
    <property type="project" value="InterPro"/>
</dbReference>
<dbReference type="InterPro" id="IPR036865">
    <property type="entry name" value="CRAL-TRIO_dom_sf"/>
</dbReference>
<feature type="domain" description="CRAL-TRIO" evidence="12">
    <location>
        <begin position="931"/>
        <end position="1110"/>
    </location>
</feature>
<dbReference type="SUPFAM" id="SSF50729">
    <property type="entry name" value="PH domain-like"/>
    <property type="match status" value="1"/>
</dbReference>
<dbReference type="PANTHER" id="PTHR45024:SF2">
    <property type="entry name" value="SCP2 DOMAIN-CONTAINING PROTEIN"/>
    <property type="match status" value="1"/>
</dbReference>
<dbReference type="InterPro" id="IPR001251">
    <property type="entry name" value="CRAL-TRIO_dom"/>
</dbReference>
<name>A0A1W0A4E6_9STRA</name>
<accession>A0A1W0A4E6</accession>
<dbReference type="CDD" id="cd00170">
    <property type="entry name" value="SEC14"/>
    <property type="match status" value="1"/>
</dbReference>
<dbReference type="Gene3D" id="1.10.287.4290">
    <property type="match status" value="1"/>
</dbReference>
<feature type="transmembrane region" description="Helical" evidence="10">
    <location>
        <begin position="824"/>
        <end position="847"/>
    </location>
</feature>
<keyword evidence="7" id="KW-0560">Oxidoreductase</keyword>
<evidence type="ECO:0000256" key="3">
    <source>
        <dbReference type="ARBA" id="ARBA00006484"/>
    </source>
</evidence>
<dbReference type="InterPro" id="IPR003033">
    <property type="entry name" value="SCP2_sterol-bd_dom"/>
</dbReference>
<dbReference type="PROSITE" id="PS50191">
    <property type="entry name" value="CRAL_TRIO"/>
    <property type="match status" value="1"/>
</dbReference>
<dbReference type="InterPro" id="IPR036527">
    <property type="entry name" value="SCP2_sterol-bd_dom_sf"/>
</dbReference>
<feature type="region of interest" description="Disordered" evidence="9">
    <location>
        <begin position="1137"/>
        <end position="1162"/>
    </location>
</feature>
<keyword evidence="4" id="KW-0963">Cytoplasm</keyword>
<evidence type="ECO:0000256" key="10">
    <source>
        <dbReference type="SAM" id="Phobius"/>
    </source>
</evidence>
<dbReference type="PROSITE" id="PS50003">
    <property type="entry name" value="PH_DOMAIN"/>
    <property type="match status" value="1"/>
</dbReference>
<evidence type="ECO:0000256" key="8">
    <source>
        <dbReference type="ARBA" id="ARBA00023140"/>
    </source>
</evidence>
<dbReference type="PANTHER" id="PTHR45024">
    <property type="entry name" value="DEHYDROGENASES, SHORT CHAIN"/>
    <property type="match status" value="1"/>
</dbReference>
<dbReference type="Pfam" id="PF02036">
    <property type="entry name" value="SCP2"/>
    <property type="match status" value="1"/>
</dbReference>
<evidence type="ECO:0000256" key="7">
    <source>
        <dbReference type="ARBA" id="ARBA00023002"/>
    </source>
</evidence>
<comment type="subcellular location">
    <subcellularLocation>
        <location evidence="2">Cytoplasm</location>
    </subcellularLocation>
    <subcellularLocation>
        <location evidence="1">Peroxisome</location>
    </subcellularLocation>
</comment>
<dbReference type="Pfam" id="PF10237">
    <property type="entry name" value="N6-adenineMlase"/>
    <property type="match status" value="1"/>
</dbReference>
<keyword evidence="10" id="KW-0812">Transmembrane</keyword>
<protein>
    <submittedName>
        <fullName evidence="13">Peroxisomal multifunctional enzyme</fullName>
    </submittedName>
</protein>
<evidence type="ECO:0000256" key="4">
    <source>
        <dbReference type="ARBA" id="ARBA00022490"/>
    </source>
</evidence>
<dbReference type="EMBL" id="JNBS01000494">
    <property type="protein sequence ID" value="OQS05162.1"/>
    <property type="molecule type" value="Genomic_DNA"/>
</dbReference>
<evidence type="ECO:0000256" key="1">
    <source>
        <dbReference type="ARBA" id="ARBA00004275"/>
    </source>
</evidence>
<dbReference type="SMART" id="SM00516">
    <property type="entry name" value="SEC14"/>
    <property type="match status" value="1"/>
</dbReference>
<dbReference type="InterPro" id="IPR011993">
    <property type="entry name" value="PH-like_dom_sf"/>
</dbReference>
<evidence type="ECO:0000256" key="6">
    <source>
        <dbReference type="ARBA" id="ARBA00022679"/>
    </source>
</evidence>
<dbReference type="InterPro" id="IPR041370">
    <property type="entry name" value="Mlase_EEF1AKMT1/ZCCHC4"/>
</dbReference>
<keyword evidence="14" id="KW-1185">Reference proteome</keyword>
<evidence type="ECO:0000256" key="2">
    <source>
        <dbReference type="ARBA" id="ARBA00004496"/>
    </source>
</evidence>
<comment type="similarity">
    <text evidence="3">Belongs to the short-chain dehydrogenases/reductases (SDR) family.</text>
</comment>
<dbReference type="PROSITE" id="PS00061">
    <property type="entry name" value="ADH_SHORT"/>
    <property type="match status" value="1"/>
</dbReference>
<evidence type="ECO:0000256" key="5">
    <source>
        <dbReference type="ARBA" id="ARBA00022603"/>
    </source>
</evidence>
<feature type="transmembrane region" description="Helical" evidence="10">
    <location>
        <begin position="799"/>
        <end position="818"/>
    </location>
</feature>
<dbReference type="InterPro" id="IPR020904">
    <property type="entry name" value="Sc_DH/Rdtase_CS"/>
</dbReference>
<dbReference type="InterPro" id="IPR002347">
    <property type="entry name" value="SDR_fam"/>
</dbReference>
<evidence type="ECO:0000313" key="13">
    <source>
        <dbReference type="EMBL" id="OQS05162.1"/>
    </source>
</evidence>
<dbReference type="SUPFAM" id="SSF52087">
    <property type="entry name" value="CRAL/TRIO domain"/>
    <property type="match status" value="1"/>
</dbReference>
<proteinExistence type="inferred from homology"/>
<dbReference type="Pfam" id="PF00650">
    <property type="entry name" value="CRAL_TRIO"/>
    <property type="match status" value="1"/>
</dbReference>
<dbReference type="CDD" id="cd00821">
    <property type="entry name" value="PH"/>
    <property type="match status" value="1"/>
</dbReference>
<dbReference type="GO" id="GO:0016491">
    <property type="term" value="F:oxidoreductase activity"/>
    <property type="evidence" value="ECO:0007669"/>
    <property type="project" value="UniProtKB-KW"/>
</dbReference>
<dbReference type="Gene3D" id="3.40.50.720">
    <property type="entry name" value="NAD(P)-binding Rossmann-like Domain"/>
    <property type="match status" value="1"/>
</dbReference>
<keyword evidence="10" id="KW-0472">Membrane</keyword>
<dbReference type="GO" id="GO:0008168">
    <property type="term" value="F:methyltransferase activity"/>
    <property type="evidence" value="ECO:0007669"/>
    <property type="project" value="UniProtKB-KW"/>
</dbReference>
<dbReference type="PROSITE" id="PS00092">
    <property type="entry name" value="N6_MTASE"/>
    <property type="match status" value="1"/>
</dbReference>
<keyword evidence="8" id="KW-0576">Peroxisome</keyword>
<organism evidence="13 14">
    <name type="scientific">Thraustotheca clavata</name>
    <dbReference type="NCBI Taxonomy" id="74557"/>
    <lineage>
        <taxon>Eukaryota</taxon>
        <taxon>Sar</taxon>
        <taxon>Stramenopiles</taxon>
        <taxon>Oomycota</taxon>
        <taxon>Saprolegniomycetes</taxon>
        <taxon>Saprolegniales</taxon>
        <taxon>Achlyaceae</taxon>
        <taxon>Thraustotheca</taxon>
    </lineage>
</organism>
<dbReference type="Gene3D" id="2.30.29.30">
    <property type="entry name" value="Pleckstrin-homology domain (PH domain)/Phosphotyrosine-binding domain (PTB)"/>
    <property type="match status" value="1"/>
</dbReference>
<dbReference type="PRINTS" id="PR00081">
    <property type="entry name" value="GDHRDH"/>
</dbReference>
<evidence type="ECO:0000259" key="11">
    <source>
        <dbReference type="PROSITE" id="PS50003"/>
    </source>
</evidence>
<dbReference type="Gene3D" id="3.30.1050.10">
    <property type="entry name" value="SCP2 sterol-binding domain"/>
    <property type="match status" value="1"/>
</dbReference>
<comment type="caution">
    <text evidence="13">The sequence shown here is derived from an EMBL/GenBank/DDBJ whole genome shotgun (WGS) entry which is preliminary data.</text>
</comment>
<evidence type="ECO:0000256" key="9">
    <source>
        <dbReference type="SAM" id="MobiDB-lite"/>
    </source>
</evidence>
<keyword evidence="6" id="KW-0808">Transferase</keyword>
<dbReference type="InterPro" id="IPR057326">
    <property type="entry name" value="KR_dom"/>
</dbReference>
<dbReference type="Gene3D" id="3.40.525.10">
    <property type="entry name" value="CRAL-TRIO lipid binding domain"/>
    <property type="match status" value="1"/>
</dbReference>
<reference evidence="13 14" key="1">
    <citation type="journal article" date="2014" name="Genome Biol. Evol.">
        <title>The secreted proteins of Achlya hypogyna and Thraustotheca clavata identify the ancestral oomycete secretome and reveal gene acquisitions by horizontal gene transfer.</title>
        <authorList>
            <person name="Misner I."/>
            <person name="Blouin N."/>
            <person name="Leonard G."/>
            <person name="Richards T.A."/>
            <person name="Lane C.E."/>
        </authorList>
    </citation>
    <scope>NUCLEOTIDE SEQUENCE [LARGE SCALE GENOMIC DNA]</scope>
    <source>
        <strain evidence="13 14">ATCC 34112</strain>
    </source>
</reference>
<dbReference type="SMART" id="SM00233">
    <property type="entry name" value="PH"/>
    <property type="match status" value="1"/>
</dbReference>
<keyword evidence="5" id="KW-0489">Methyltransferase</keyword>
<dbReference type="InterPro" id="IPR051687">
    <property type="entry name" value="Peroxisomal_Beta-Oxidation"/>
</dbReference>
<dbReference type="SMART" id="SM00822">
    <property type="entry name" value="PKS_KR"/>
    <property type="match status" value="1"/>
</dbReference>
<gene>
    <name evidence="13" type="ORF">THRCLA_02661</name>
</gene>
<dbReference type="InterPro" id="IPR036291">
    <property type="entry name" value="NAD(P)-bd_dom_sf"/>
</dbReference>
<dbReference type="GO" id="GO:0005777">
    <property type="term" value="C:peroxisome"/>
    <property type="evidence" value="ECO:0007669"/>
    <property type="project" value="UniProtKB-SubCell"/>
</dbReference>
<keyword evidence="10" id="KW-1133">Transmembrane helix</keyword>
<dbReference type="SUPFAM" id="SSF55718">
    <property type="entry name" value="SCP-like"/>
    <property type="match status" value="1"/>
</dbReference>